<sequence length="102" mass="11193">MSLSQALLAARPIWTPHFGSLQRLFSTTRTVEAGYKLKSHSGAKKRWRSQASGTVFKRAHAGHSHLNVGKSPGQKNRLAQTAYATPSQVHKLKKALLPYGSN</sequence>
<keyword evidence="2" id="KW-1185">Reference proteome</keyword>
<accession>A0ACD3A6P2</accession>
<dbReference type="EMBL" id="ML208664">
    <property type="protein sequence ID" value="TFK61390.1"/>
    <property type="molecule type" value="Genomic_DNA"/>
</dbReference>
<organism evidence="1 2">
    <name type="scientific">Pluteus cervinus</name>
    <dbReference type="NCBI Taxonomy" id="181527"/>
    <lineage>
        <taxon>Eukaryota</taxon>
        <taxon>Fungi</taxon>
        <taxon>Dikarya</taxon>
        <taxon>Basidiomycota</taxon>
        <taxon>Agaricomycotina</taxon>
        <taxon>Agaricomycetes</taxon>
        <taxon>Agaricomycetidae</taxon>
        <taxon>Agaricales</taxon>
        <taxon>Pluteineae</taxon>
        <taxon>Pluteaceae</taxon>
        <taxon>Pluteus</taxon>
    </lineage>
</organism>
<evidence type="ECO:0000313" key="2">
    <source>
        <dbReference type="Proteomes" id="UP000308600"/>
    </source>
</evidence>
<evidence type="ECO:0000313" key="1">
    <source>
        <dbReference type="EMBL" id="TFK61390.1"/>
    </source>
</evidence>
<reference evidence="1 2" key="1">
    <citation type="journal article" date="2019" name="Nat. Ecol. Evol.">
        <title>Megaphylogeny resolves global patterns of mushroom evolution.</title>
        <authorList>
            <person name="Varga T."/>
            <person name="Krizsan K."/>
            <person name="Foldi C."/>
            <person name="Dima B."/>
            <person name="Sanchez-Garcia M."/>
            <person name="Sanchez-Ramirez S."/>
            <person name="Szollosi G.J."/>
            <person name="Szarkandi J.G."/>
            <person name="Papp V."/>
            <person name="Albert L."/>
            <person name="Andreopoulos W."/>
            <person name="Angelini C."/>
            <person name="Antonin V."/>
            <person name="Barry K.W."/>
            <person name="Bougher N.L."/>
            <person name="Buchanan P."/>
            <person name="Buyck B."/>
            <person name="Bense V."/>
            <person name="Catcheside P."/>
            <person name="Chovatia M."/>
            <person name="Cooper J."/>
            <person name="Damon W."/>
            <person name="Desjardin D."/>
            <person name="Finy P."/>
            <person name="Geml J."/>
            <person name="Haridas S."/>
            <person name="Hughes K."/>
            <person name="Justo A."/>
            <person name="Karasinski D."/>
            <person name="Kautmanova I."/>
            <person name="Kiss B."/>
            <person name="Kocsube S."/>
            <person name="Kotiranta H."/>
            <person name="LaButti K.M."/>
            <person name="Lechner B.E."/>
            <person name="Liimatainen K."/>
            <person name="Lipzen A."/>
            <person name="Lukacs Z."/>
            <person name="Mihaltcheva S."/>
            <person name="Morgado L.N."/>
            <person name="Niskanen T."/>
            <person name="Noordeloos M.E."/>
            <person name="Ohm R.A."/>
            <person name="Ortiz-Santana B."/>
            <person name="Ovrebo C."/>
            <person name="Racz N."/>
            <person name="Riley R."/>
            <person name="Savchenko A."/>
            <person name="Shiryaev A."/>
            <person name="Soop K."/>
            <person name="Spirin V."/>
            <person name="Szebenyi C."/>
            <person name="Tomsovsky M."/>
            <person name="Tulloss R.E."/>
            <person name="Uehling J."/>
            <person name="Grigoriev I.V."/>
            <person name="Vagvolgyi C."/>
            <person name="Papp T."/>
            <person name="Martin F.M."/>
            <person name="Miettinen O."/>
            <person name="Hibbett D.S."/>
            <person name="Nagy L.G."/>
        </authorList>
    </citation>
    <scope>NUCLEOTIDE SEQUENCE [LARGE SCALE GENOMIC DNA]</scope>
    <source>
        <strain evidence="1 2">NL-1719</strain>
    </source>
</reference>
<name>A0ACD3A6P2_9AGAR</name>
<dbReference type="Proteomes" id="UP000308600">
    <property type="component" value="Unassembled WGS sequence"/>
</dbReference>
<gene>
    <name evidence="1" type="ORF">BDN72DRAFT_778242</name>
</gene>
<protein>
    <submittedName>
        <fullName evidence="1">Uncharacterized protein</fullName>
    </submittedName>
</protein>
<proteinExistence type="predicted"/>